<comment type="caution">
    <text evidence="5">The sequence shown here is derived from an EMBL/GenBank/DDBJ whole genome shotgun (WGS) entry which is preliminary data.</text>
</comment>
<organism evidence="5 6">
    <name type="scientific">Lichtheimia corymbifera JMRC:FSU:9682</name>
    <dbReference type="NCBI Taxonomy" id="1263082"/>
    <lineage>
        <taxon>Eukaryota</taxon>
        <taxon>Fungi</taxon>
        <taxon>Fungi incertae sedis</taxon>
        <taxon>Mucoromycota</taxon>
        <taxon>Mucoromycotina</taxon>
        <taxon>Mucoromycetes</taxon>
        <taxon>Mucorales</taxon>
        <taxon>Lichtheimiaceae</taxon>
        <taxon>Lichtheimia</taxon>
    </lineage>
</organism>
<sequence length="380" mass="44994">MINTRIGRFLLRVLLPISIVCTLLLVAYQSGSWDAASQHRVRYHPKPRLNGTRENAAFVVLVRNEDLDSMRNTMQQLESRFNRKYGYPWIFLNDQPFDDRFVDFTSGLASGETFYGTLNSTMWGYPDWINQEKARARREAMEQDGVIYGGSESYRHMCRFQSGFFFRHPLLDSFDYYWRVEPHVNFPCDIDYDPFQVMRERDLTYGWVITIKEFEKTIPTLWSTVKEFMKEYPQYIVPKDDPESLLGWISPDGGDTYNLCHFWSNFEIGNLAWMRSQAYLDFFNYLDKSGGFFYERWGDAPVHSIAAALMLKRSQVHWFYDIGYFHNPWTHCPSEPSWLGIEKCSCDPSNSFDRHSWSCTPEYLDFTRTSRQDYVIAQRN</sequence>
<dbReference type="InterPro" id="IPR029044">
    <property type="entry name" value="Nucleotide-diphossugar_trans"/>
</dbReference>
<dbReference type="EMBL" id="CBTN010000038">
    <property type="protein sequence ID" value="CDH56586.1"/>
    <property type="molecule type" value="Genomic_DNA"/>
</dbReference>
<comment type="similarity">
    <text evidence="1">Belongs to the glycosyltransferase 15 family.</text>
</comment>
<gene>
    <name evidence="5" type="ORF">LCOR_07615.1</name>
</gene>
<dbReference type="GO" id="GO:0000026">
    <property type="term" value="F:alpha-1,2-mannosyltransferase activity"/>
    <property type="evidence" value="ECO:0007669"/>
    <property type="project" value="TreeGrafter"/>
</dbReference>
<dbReference type="GO" id="GO:0005794">
    <property type="term" value="C:Golgi apparatus"/>
    <property type="evidence" value="ECO:0007669"/>
    <property type="project" value="TreeGrafter"/>
</dbReference>
<evidence type="ECO:0000313" key="6">
    <source>
        <dbReference type="Proteomes" id="UP000027586"/>
    </source>
</evidence>
<evidence type="ECO:0000256" key="3">
    <source>
        <dbReference type="PIRSR" id="PIRSR018153-1"/>
    </source>
</evidence>
<proteinExistence type="inferred from homology"/>
<keyword evidence="4" id="KW-1133">Transmembrane helix</keyword>
<dbReference type="VEuPathDB" id="FungiDB:LCOR_07615.1"/>
<dbReference type="Gene3D" id="3.90.550.10">
    <property type="entry name" value="Spore Coat Polysaccharide Biosynthesis Protein SpsA, Chain A"/>
    <property type="match status" value="1"/>
</dbReference>
<dbReference type="PIRSF" id="PIRSF018153">
    <property type="entry name" value="Glyco_trans_15"/>
    <property type="match status" value="1"/>
</dbReference>
<evidence type="ECO:0000256" key="1">
    <source>
        <dbReference type="ARBA" id="ARBA00007677"/>
    </source>
</evidence>
<keyword evidence="4" id="KW-0812">Transmembrane</keyword>
<reference evidence="5" key="1">
    <citation type="submission" date="2013-08" db="EMBL/GenBank/DDBJ databases">
        <title>Gene expansion shapes genome architecture in the human pathogen Lichtheimia corymbifera: an evolutionary genomics analysis in the ancient terrestrial Mucorales (Mucoromycotina).</title>
        <authorList>
            <person name="Schwartze V.U."/>
            <person name="Winter S."/>
            <person name="Shelest E."/>
            <person name="Marcet-Houben M."/>
            <person name="Horn F."/>
            <person name="Wehner S."/>
            <person name="Hoffmann K."/>
            <person name="Riege K."/>
            <person name="Sammeth M."/>
            <person name="Nowrousian M."/>
            <person name="Valiante V."/>
            <person name="Linde J."/>
            <person name="Jacobsen I.D."/>
            <person name="Marz M."/>
            <person name="Brakhage A.A."/>
            <person name="Gabaldon T."/>
            <person name="Bocker S."/>
            <person name="Voigt K."/>
        </authorList>
    </citation>
    <scope>NUCLEOTIDE SEQUENCE [LARGE SCALE GENOMIC DNA]</scope>
    <source>
        <strain evidence="5">FSU 9682</strain>
    </source>
</reference>
<dbReference type="OrthoDB" id="439943at2759"/>
<evidence type="ECO:0000256" key="4">
    <source>
        <dbReference type="SAM" id="Phobius"/>
    </source>
</evidence>
<keyword evidence="2" id="KW-0808">Transferase</keyword>
<dbReference type="GO" id="GO:0016020">
    <property type="term" value="C:membrane"/>
    <property type="evidence" value="ECO:0007669"/>
    <property type="project" value="InterPro"/>
</dbReference>
<feature type="transmembrane region" description="Helical" evidence="4">
    <location>
        <begin position="9"/>
        <end position="28"/>
    </location>
</feature>
<dbReference type="SUPFAM" id="SSF53448">
    <property type="entry name" value="Nucleotide-diphospho-sugar transferases"/>
    <property type="match status" value="1"/>
</dbReference>
<name>A0A068S5S0_9FUNG</name>
<dbReference type="InterPro" id="IPR002685">
    <property type="entry name" value="Glyco_trans_15"/>
</dbReference>
<dbReference type="PANTHER" id="PTHR31121:SF6">
    <property type="entry name" value="ALPHA-1,2 MANNOSYLTRANSFERASE KTR1"/>
    <property type="match status" value="1"/>
</dbReference>
<dbReference type="AlphaFoldDB" id="A0A068S5S0"/>
<dbReference type="GO" id="GO:0000032">
    <property type="term" value="P:cell wall mannoprotein biosynthetic process"/>
    <property type="evidence" value="ECO:0007669"/>
    <property type="project" value="TreeGrafter"/>
</dbReference>
<dbReference type="Proteomes" id="UP000027586">
    <property type="component" value="Unassembled WGS sequence"/>
</dbReference>
<dbReference type="STRING" id="1263082.A0A068S5S0"/>
<protein>
    <submittedName>
        <fullName evidence="5">Glycolipid 2-alpha-mannosyltransferase</fullName>
    </submittedName>
</protein>
<keyword evidence="4" id="KW-0472">Membrane</keyword>
<feature type="active site" description="Nucleophile" evidence="3">
    <location>
        <position position="267"/>
    </location>
</feature>
<dbReference type="PANTHER" id="PTHR31121">
    <property type="entry name" value="ALPHA-1,2 MANNOSYLTRANSFERASE KTR1"/>
    <property type="match status" value="1"/>
</dbReference>
<evidence type="ECO:0000313" key="5">
    <source>
        <dbReference type="EMBL" id="CDH56586.1"/>
    </source>
</evidence>
<dbReference type="FunFam" id="3.90.550.10:FF:000051">
    <property type="entry name" value="Alpha-1,2-mannosyltransferase (Ktr4)"/>
    <property type="match status" value="1"/>
</dbReference>
<evidence type="ECO:0000256" key="2">
    <source>
        <dbReference type="ARBA" id="ARBA00022679"/>
    </source>
</evidence>
<keyword evidence="6" id="KW-1185">Reference proteome</keyword>
<dbReference type="Pfam" id="PF01793">
    <property type="entry name" value="Glyco_transf_15"/>
    <property type="match status" value="1"/>
</dbReference>
<accession>A0A068S5S0</accession>
<dbReference type="GO" id="GO:0006487">
    <property type="term" value="P:protein N-linked glycosylation"/>
    <property type="evidence" value="ECO:0007669"/>
    <property type="project" value="TreeGrafter"/>
</dbReference>
<dbReference type="GO" id="GO:0006493">
    <property type="term" value="P:protein O-linked glycosylation"/>
    <property type="evidence" value="ECO:0007669"/>
    <property type="project" value="TreeGrafter"/>
</dbReference>